<dbReference type="Pfam" id="PF11741">
    <property type="entry name" value="AMIN"/>
    <property type="match status" value="1"/>
</dbReference>
<feature type="domain" description="TonB-dependent receptor-like beta-barrel" evidence="11">
    <location>
        <begin position="381"/>
        <end position="829"/>
    </location>
</feature>
<organism evidence="14 15">
    <name type="scientific">Chroogloeocystis siderophila 5.2 s.c.1</name>
    <dbReference type="NCBI Taxonomy" id="247279"/>
    <lineage>
        <taxon>Bacteria</taxon>
        <taxon>Bacillati</taxon>
        <taxon>Cyanobacteriota</taxon>
        <taxon>Cyanophyceae</taxon>
        <taxon>Oscillatoriophycideae</taxon>
        <taxon>Chroococcales</taxon>
        <taxon>Chroococcaceae</taxon>
        <taxon>Chroogloeocystis</taxon>
    </lineage>
</organism>
<dbReference type="GO" id="GO:0015344">
    <property type="term" value="F:siderophore uptake transmembrane transporter activity"/>
    <property type="evidence" value="ECO:0007669"/>
    <property type="project" value="TreeGrafter"/>
</dbReference>
<dbReference type="InterPro" id="IPR010917">
    <property type="entry name" value="TonB_rcpt_CS"/>
</dbReference>
<dbReference type="InterPro" id="IPR036942">
    <property type="entry name" value="Beta-barrel_TonB_sf"/>
</dbReference>
<comment type="subcellular location">
    <subcellularLocation>
        <location evidence="1 9">Cell outer membrane</location>
        <topology evidence="1 9">Multi-pass membrane protein</topology>
    </subcellularLocation>
</comment>
<evidence type="ECO:0000259" key="13">
    <source>
        <dbReference type="Pfam" id="PF11741"/>
    </source>
</evidence>
<reference evidence="14 15" key="1">
    <citation type="submission" date="2016-11" db="EMBL/GenBank/DDBJ databases">
        <title>Draft Genome Sequences of Nine Cyanobacterial Strains from Diverse Habitats.</title>
        <authorList>
            <person name="Zhu T."/>
            <person name="Hou S."/>
            <person name="Lu X."/>
            <person name="Hess W.R."/>
        </authorList>
    </citation>
    <scope>NUCLEOTIDE SEQUENCE [LARGE SCALE GENOMIC DNA]</scope>
    <source>
        <strain evidence="14 15">5.2 s.c.1</strain>
    </source>
</reference>
<dbReference type="Pfam" id="PF00593">
    <property type="entry name" value="TonB_dep_Rec_b-barrel"/>
    <property type="match status" value="1"/>
</dbReference>
<feature type="domain" description="AMIN" evidence="13">
    <location>
        <begin position="59"/>
        <end position="136"/>
    </location>
</feature>
<comment type="similarity">
    <text evidence="9 10">Belongs to the TonB-dependent receptor family.</text>
</comment>
<dbReference type="InterPro" id="IPR039426">
    <property type="entry name" value="TonB-dep_rcpt-like"/>
</dbReference>
<evidence type="ECO:0000256" key="5">
    <source>
        <dbReference type="ARBA" id="ARBA00022729"/>
    </source>
</evidence>
<protein>
    <submittedName>
        <fullName evidence="14">TonB-dependent receptor plug</fullName>
    </submittedName>
</protein>
<dbReference type="SUPFAM" id="SSF56935">
    <property type="entry name" value="Porins"/>
    <property type="match status" value="1"/>
</dbReference>
<gene>
    <name evidence="14" type="ORF">NIES1031_18240</name>
</gene>
<evidence type="ECO:0000313" key="14">
    <source>
        <dbReference type="EMBL" id="OKH23385.1"/>
    </source>
</evidence>
<evidence type="ECO:0000256" key="6">
    <source>
        <dbReference type="ARBA" id="ARBA00023077"/>
    </source>
</evidence>
<keyword evidence="7 9" id="KW-0472">Membrane</keyword>
<dbReference type="AlphaFoldDB" id="A0A1U7HIL3"/>
<evidence type="ECO:0000259" key="12">
    <source>
        <dbReference type="Pfam" id="PF07715"/>
    </source>
</evidence>
<dbReference type="GO" id="GO:0009279">
    <property type="term" value="C:cell outer membrane"/>
    <property type="evidence" value="ECO:0007669"/>
    <property type="project" value="UniProtKB-SubCell"/>
</dbReference>
<dbReference type="GO" id="GO:0044718">
    <property type="term" value="P:siderophore transmembrane transport"/>
    <property type="evidence" value="ECO:0007669"/>
    <property type="project" value="TreeGrafter"/>
</dbReference>
<sequence>MRQQYLLLVLGISVIPILVTQAVRAEVELEETKNSHRVSALQRDRTPKLAQAIIQVTSVQVYSTNTGVEVVLETPAGSLSVPTTQTVDNTLIAEIPNALLTLPDANEFQATNPIEGITEVTVRNIAPNRIQVTITGLAAPPIAEISTAEQALILSTTASELDGTIAEEPIEIVVTATRTEEELQNVPRSVTVIERDQIQEKARFSRDLADILTRLVPGATQPTGRPSNFTLRGRDASIVIDGIPQNTNNNRTFTAPLASIDPEAIERIEIIRGPNAIYGAQATGGLINIITRRPTEDRLTSTVELGTTAAAGGGNSFLVGDSFGYNLQYSISGTEGAVDWLGSLSSTWTGGFFDAQGDRVGNNFGLDDTNTFDGLVKLGVNLDEQQRLQLTFNHYNLSQDSDFISDESIADIPGIQTARLRRLAPGTTVIGSDAGYFFTTTNTTLSYSHENLLGSRVQSQLFYRLFKNGGGIPYDERPFGGTIISNSRGKTEQWGGRVQIETPFNSERTASLLWGVDYIREDISQNFEIFDPEELDASGGLIYRKVDEALFMPPYTLDDLGIFAQLQWQIGDRLTLNSGARYVNLTINTEDYTTFDDGRDVEGGTLNTDDVVFNAGAVYNFTDELSVFASFAQGFSLPDVGRILRRPPEGFTSLEADLDITSPQKVDNYELGIRGVWNSLQVSLAGFYNYSSLGLDLVPLPGLQGGAYRIVRAPQRVYGVEATIDWQADQNWRLGGSASWQEGENDEDENGEFLALNSTVIAPLKLTTYVEHETLPGWRNRLQLLYSGNRSRAFEDDVEGAAIESYVTVDYFSSISLFGGELLIGVQNLFNADYFPVFSQYFAPIYDPLNYKGQGRTISASYRITF</sequence>
<evidence type="ECO:0000256" key="2">
    <source>
        <dbReference type="ARBA" id="ARBA00022448"/>
    </source>
</evidence>
<keyword evidence="8 9" id="KW-0998">Cell outer membrane</keyword>
<dbReference type="OrthoDB" id="473897at2"/>
<evidence type="ECO:0000256" key="4">
    <source>
        <dbReference type="ARBA" id="ARBA00022692"/>
    </source>
</evidence>
<keyword evidence="2 9" id="KW-0813">Transport</keyword>
<evidence type="ECO:0000259" key="11">
    <source>
        <dbReference type="Pfam" id="PF00593"/>
    </source>
</evidence>
<dbReference type="Pfam" id="PF07715">
    <property type="entry name" value="Plug"/>
    <property type="match status" value="1"/>
</dbReference>
<proteinExistence type="inferred from homology"/>
<keyword evidence="15" id="KW-1185">Reference proteome</keyword>
<dbReference type="InterPro" id="IPR012910">
    <property type="entry name" value="Plug_dom"/>
</dbReference>
<dbReference type="CDD" id="cd01347">
    <property type="entry name" value="ligand_gated_channel"/>
    <property type="match status" value="1"/>
</dbReference>
<dbReference type="Proteomes" id="UP000185984">
    <property type="component" value="Unassembled WGS sequence"/>
</dbReference>
<evidence type="ECO:0000256" key="1">
    <source>
        <dbReference type="ARBA" id="ARBA00004571"/>
    </source>
</evidence>
<dbReference type="InterPro" id="IPR000531">
    <property type="entry name" value="Beta-barrel_TonB"/>
</dbReference>
<name>A0A1U7HIL3_9CHRO</name>
<dbReference type="PROSITE" id="PS52016">
    <property type="entry name" value="TONB_DEPENDENT_REC_3"/>
    <property type="match status" value="1"/>
</dbReference>
<dbReference type="PANTHER" id="PTHR30069">
    <property type="entry name" value="TONB-DEPENDENT OUTER MEMBRANE RECEPTOR"/>
    <property type="match status" value="1"/>
</dbReference>
<evidence type="ECO:0000256" key="8">
    <source>
        <dbReference type="ARBA" id="ARBA00023237"/>
    </source>
</evidence>
<accession>A0A1U7HIL3</accession>
<comment type="caution">
    <text evidence="14">The sequence shown here is derived from an EMBL/GenBank/DDBJ whole genome shotgun (WGS) entry which is preliminary data.</text>
</comment>
<evidence type="ECO:0000313" key="15">
    <source>
        <dbReference type="Proteomes" id="UP000185984"/>
    </source>
</evidence>
<keyword evidence="5" id="KW-0732">Signal</keyword>
<dbReference type="InterPro" id="IPR037066">
    <property type="entry name" value="Plug_dom_sf"/>
</dbReference>
<dbReference type="InterPro" id="IPR021731">
    <property type="entry name" value="AMIN_dom"/>
</dbReference>
<feature type="domain" description="TonB-dependent receptor plug" evidence="12">
    <location>
        <begin position="183"/>
        <end position="285"/>
    </location>
</feature>
<dbReference type="PANTHER" id="PTHR30069:SF42">
    <property type="entry name" value="FERRIC AEROBACTIN RECEPTOR"/>
    <property type="match status" value="1"/>
</dbReference>
<dbReference type="STRING" id="247279.NIES1031_18240"/>
<dbReference type="EMBL" id="MRCC01000016">
    <property type="protein sequence ID" value="OKH23385.1"/>
    <property type="molecule type" value="Genomic_DNA"/>
</dbReference>
<keyword evidence="4 9" id="KW-0812">Transmembrane</keyword>
<dbReference type="Gene3D" id="2.170.130.10">
    <property type="entry name" value="TonB-dependent receptor, plug domain"/>
    <property type="match status" value="1"/>
</dbReference>
<evidence type="ECO:0000256" key="7">
    <source>
        <dbReference type="ARBA" id="ARBA00023136"/>
    </source>
</evidence>
<keyword evidence="14" id="KW-0675">Receptor</keyword>
<dbReference type="PROSITE" id="PS01156">
    <property type="entry name" value="TONB_DEPENDENT_REC_2"/>
    <property type="match status" value="1"/>
</dbReference>
<evidence type="ECO:0000256" key="3">
    <source>
        <dbReference type="ARBA" id="ARBA00022452"/>
    </source>
</evidence>
<keyword evidence="3 9" id="KW-1134">Transmembrane beta strand</keyword>
<evidence type="ECO:0000256" key="9">
    <source>
        <dbReference type="PROSITE-ProRule" id="PRU01360"/>
    </source>
</evidence>
<evidence type="ECO:0000256" key="10">
    <source>
        <dbReference type="RuleBase" id="RU003357"/>
    </source>
</evidence>
<dbReference type="Gene3D" id="2.40.170.20">
    <property type="entry name" value="TonB-dependent receptor, beta-barrel domain"/>
    <property type="match status" value="1"/>
</dbReference>
<keyword evidence="6 10" id="KW-0798">TonB box</keyword>